<evidence type="ECO:0000313" key="16">
    <source>
        <dbReference type="Proteomes" id="UP001152797"/>
    </source>
</evidence>
<evidence type="ECO:0000313" key="15">
    <source>
        <dbReference type="EMBL" id="CAL4764553.1"/>
    </source>
</evidence>
<dbReference type="GO" id="GO:0005737">
    <property type="term" value="C:cytoplasm"/>
    <property type="evidence" value="ECO:0007669"/>
    <property type="project" value="TreeGrafter"/>
</dbReference>
<evidence type="ECO:0000256" key="5">
    <source>
        <dbReference type="ARBA" id="ARBA00022695"/>
    </source>
</evidence>
<feature type="domain" description="Cytidyltransferase-like" evidence="13">
    <location>
        <begin position="93"/>
        <end position="226"/>
    </location>
</feature>
<dbReference type="PANTHER" id="PTHR45780">
    <property type="entry name" value="ETHANOLAMINE-PHOSPHATE CYTIDYLYLTRANSFERASE"/>
    <property type="match status" value="1"/>
</dbReference>
<evidence type="ECO:0000256" key="10">
    <source>
        <dbReference type="ARBA" id="ARBA00024221"/>
    </source>
</evidence>
<accession>A0A9P1FIH7</accession>
<evidence type="ECO:0000259" key="13">
    <source>
        <dbReference type="Pfam" id="PF01467"/>
    </source>
</evidence>
<comment type="similarity">
    <text evidence="2">Belongs to the cytidylyltransferase family.</text>
</comment>
<dbReference type="PANTHER" id="PTHR45780:SF2">
    <property type="entry name" value="ETHANOLAMINE-PHOSPHATE CYTIDYLYLTRANSFERASE"/>
    <property type="match status" value="1"/>
</dbReference>
<gene>
    <name evidence="14" type="ORF">C1SCF055_LOCUS5395</name>
</gene>
<dbReference type="GO" id="GO:0006646">
    <property type="term" value="P:phosphatidylethanolamine biosynthetic process"/>
    <property type="evidence" value="ECO:0007669"/>
    <property type="project" value="InterPro"/>
</dbReference>
<keyword evidence="7" id="KW-0594">Phospholipid biosynthesis</keyword>
<evidence type="ECO:0000256" key="9">
    <source>
        <dbReference type="ARBA" id="ARBA00024191"/>
    </source>
</evidence>
<evidence type="ECO:0000256" key="6">
    <source>
        <dbReference type="ARBA" id="ARBA00023098"/>
    </source>
</evidence>
<dbReference type="EMBL" id="CAMXCT020000329">
    <property type="protein sequence ID" value="CAL1130616.1"/>
    <property type="molecule type" value="Genomic_DNA"/>
</dbReference>
<keyword evidence="6" id="KW-0443">Lipid metabolism</keyword>
<dbReference type="EMBL" id="CAMXCT030000329">
    <property type="protein sequence ID" value="CAL4764553.1"/>
    <property type="molecule type" value="Genomic_DNA"/>
</dbReference>
<sequence>MVNGCFMLLHPIHAMALLQWFRGTLRQSLRWLLLRLCAAFASVATALPAESSEEAVETRRQVAEVRQMLTGAEARCQVQLTIPRGPKPIRMFVDGVFDLTHYGHMNAFRQARALGQHLVVGVNSDESVLQAKGFLPVLMDSERQAAVLGCRFVDETAEYIEELVESKGIEACLRVCMRGIGDEDYFVHGDDPCVVDGRDVYEAARKAGRFCTIPRTEGISTTDIVGRLLLLTQDHHMGHLVDQPSPVSKQGVFASKQSNFLVTSQLLRAFSGALPGQKPGKVVYVDGAWDMFHCGHVALLRNAKALGDLLIVGVHADAVVNQHRASNYPIMNMQERVLSVLGCRYVDDVLLDAPWQVTREMIATLRISVVVRGTICDTDVRDADDPHNIPKEMGIQVELDSEESLSLAVIAQRLHERRSDLFERHRKKATQEDDWYRRKHGLSSRS</sequence>
<dbReference type="AlphaFoldDB" id="A0A9P1FIH7"/>
<keyword evidence="3" id="KW-0444">Lipid biosynthesis</keyword>
<comment type="pathway">
    <text evidence="9">Phospholipid metabolism; phosphatidylethanolamine biosynthesis; phosphatidylethanolamine from ethanolamine: step 2/3.</text>
</comment>
<dbReference type="OrthoDB" id="40021at2759"/>
<keyword evidence="5 15" id="KW-0548">Nucleotidyltransferase</keyword>
<dbReference type="InterPro" id="IPR014729">
    <property type="entry name" value="Rossmann-like_a/b/a_fold"/>
</dbReference>
<dbReference type="Proteomes" id="UP001152797">
    <property type="component" value="Unassembled WGS sequence"/>
</dbReference>
<reference evidence="15 16" key="2">
    <citation type="submission" date="2024-05" db="EMBL/GenBank/DDBJ databases">
        <authorList>
            <person name="Chen Y."/>
            <person name="Shah S."/>
            <person name="Dougan E. K."/>
            <person name="Thang M."/>
            <person name="Chan C."/>
        </authorList>
    </citation>
    <scope>NUCLEOTIDE SEQUENCE [LARGE SCALE GENOMIC DNA]</scope>
</reference>
<feature type="signal peptide" evidence="12">
    <location>
        <begin position="1"/>
        <end position="46"/>
    </location>
</feature>
<evidence type="ECO:0000256" key="7">
    <source>
        <dbReference type="ARBA" id="ARBA00023209"/>
    </source>
</evidence>
<evidence type="ECO:0000256" key="12">
    <source>
        <dbReference type="SAM" id="SignalP"/>
    </source>
</evidence>
<comment type="pathway">
    <text evidence="1">Lipid metabolism.</text>
</comment>
<name>A0A9P1FIH7_9DINO</name>
<organism evidence="14">
    <name type="scientific">Cladocopium goreaui</name>
    <dbReference type="NCBI Taxonomy" id="2562237"/>
    <lineage>
        <taxon>Eukaryota</taxon>
        <taxon>Sar</taxon>
        <taxon>Alveolata</taxon>
        <taxon>Dinophyceae</taxon>
        <taxon>Suessiales</taxon>
        <taxon>Symbiodiniaceae</taxon>
        <taxon>Cladocopium</taxon>
    </lineage>
</organism>
<protein>
    <recommendedName>
        <fullName evidence="10">ethanolamine-phosphate cytidylyltransferase</fullName>
        <ecNumber evidence="10">2.7.7.14</ecNumber>
    </recommendedName>
    <alternativeName>
        <fullName evidence="11">CTP:phosphoethanolamine cytidylyltransferase</fullName>
    </alternativeName>
</protein>
<comment type="caution">
    <text evidence="14">The sequence shown here is derived from an EMBL/GenBank/DDBJ whole genome shotgun (WGS) entry which is preliminary data.</text>
</comment>
<keyword evidence="12" id="KW-0732">Signal</keyword>
<evidence type="ECO:0000256" key="4">
    <source>
        <dbReference type="ARBA" id="ARBA00022679"/>
    </source>
</evidence>
<reference evidence="14" key="1">
    <citation type="submission" date="2022-10" db="EMBL/GenBank/DDBJ databases">
        <authorList>
            <person name="Chen Y."/>
            <person name="Dougan E. K."/>
            <person name="Chan C."/>
            <person name="Rhodes N."/>
            <person name="Thang M."/>
        </authorList>
    </citation>
    <scope>NUCLEOTIDE SEQUENCE</scope>
</reference>
<dbReference type="NCBIfam" id="TIGR00125">
    <property type="entry name" value="cyt_tran_rel"/>
    <property type="match status" value="2"/>
</dbReference>
<dbReference type="InterPro" id="IPR044608">
    <property type="entry name" value="Ect1/PCYT2"/>
</dbReference>
<evidence type="ECO:0000256" key="3">
    <source>
        <dbReference type="ARBA" id="ARBA00022516"/>
    </source>
</evidence>
<keyword evidence="8" id="KW-1208">Phospholipid metabolism</keyword>
<evidence type="ECO:0000256" key="11">
    <source>
        <dbReference type="ARBA" id="ARBA00031473"/>
    </source>
</evidence>
<feature type="domain" description="Cytidyltransferase-like" evidence="13">
    <location>
        <begin position="285"/>
        <end position="392"/>
    </location>
</feature>
<proteinExistence type="inferred from homology"/>
<dbReference type="Gene3D" id="3.40.50.620">
    <property type="entry name" value="HUPs"/>
    <property type="match status" value="2"/>
</dbReference>
<dbReference type="SUPFAM" id="SSF52374">
    <property type="entry name" value="Nucleotidylyl transferase"/>
    <property type="match status" value="2"/>
</dbReference>
<evidence type="ECO:0000313" key="14">
    <source>
        <dbReference type="EMBL" id="CAI3977241.1"/>
    </source>
</evidence>
<keyword evidence="4" id="KW-0808">Transferase</keyword>
<evidence type="ECO:0000256" key="8">
    <source>
        <dbReference type="ARBA" id="ARBA00023264"/>
    </source>
</evidence>
<dbReference type="InterPro" id="IPR004821">
    <property type="entry name" value="Cyt_trans-like"/>
</dbReference>
<keyword evidence="16" id="KW-1185">Reference proteome</keyword>
<dbReference type="EC" id="2.7.7.14" evidence="10"/>
<dbReference type="Pfam" id="PF01467">
    <property type="entry name" value="CTP_transf_like"/>
    <property type="match status" value="2"/>
</dbReference>
<dbReference type="GO" id="GO:0004306">
    <property type="term" value="F:ethanolamine-phosphate cytidylyltransferase activity"/>
    <property type="evidence" value="ECO:0007669"/>
    <property type="project" value="UniProtKB-EC"/>
</dbReference>
<evidence type="ECO:0000256" key="2">
    <source>
        <dbReference type="ARBA" id="ARBA00010101"/>
    </source>
</evidence>
<dbReference type="EMBL" id="CAMXCT010000329">
    <property type="protein sequence ID" value="CAI3977241.1"/>
    <property type="molecule type" value="Genomic_DNA"/>
</dbReference>
<feature type="chain" id="PRO_5043271886" description="ethanolamine-phosphate cytidylyltransferase" evidence="12">
    <location>
        <begin position="47"/>
        <end position="446"/>
    </location>
</feature>
<evidence type="ECO:0000256" key="1">
    <source>
        <dbReference type="ARBA" id="ARBA00005189"/>
    </source>
</evidence>